<dbReference type="InterPro" id="IPR008974">
    <property type="entry name" value="TRAF-like"/>
</dbReference>
<protein>
    <submittedName>
        <fullName evidence="6">Uncharacterized protein</fullName>
    </submittedName>
</protein>
<feature type="domain" description="MATH" evidence="5">
    <location>
        <begin position="88"/>
        <end position="215"/>
    </location>
</feature>
<feature type="compositionally biased region" description="Pro residues" evidence="3">
    <location>
        <begin position="1"/>
        <end position="18"/>
    </location>
</feature>
<dbReference type="AlphaFoldDB" id="A0A9R0WJE9"/>
<dbReference type="Gene3D" id="2.60.210.10">
    <property type="entry name" value="Apoptosis, Tumor Necrosis Factor Receptor Associated Protein 2, Chain A"/>
    <property type="match status" value="1"/>
</dbReference>
<dbReference type="SUPFAM" id="SSF49599">
    <property type="entry name" value="TRAF domain-like"/>
    <property type="match status" value="1"/>
</dbReference>
<dbReference type="PROSITE" id="PS50097">
    <property type="entry name" value="BTB"/>
    <property type="match status" value="1"/>
</dbReference>
<dbReference type="CDD" id="cd00121">
    <property type="entry name" value="MATH"/>
    <property type="match status" value="1"/>
</dbReference>
<dbReference type="Gene3D" id="3.30.710.10">
    <property type="entry name" value="Potassium Channel Kv1.1, Chain A"/>
    <property type="match status" value="1"/>
</dbReference>
<dbReference type="EMBL" id="LT934119">
    <property type="protein sequence ID" value="VAI12854.1"/>
    <property type="molecule type" value="Genomic_DNA"/>
</dbReference>
<reference evidence="6 7" key="1">
    <citation type="submission" date="2017-09" db="EMBL/GenBank/DDBJ databases">
        <authorList>
            <consortium name="International Durum Wheat Genome Sequencing Consortium (IDWGSC)"/>
            <person name="Milanesi L."/>
        </authorList>
    </citation>
    <scope>NUCLEOTIDE SEQUENCE [LARGE SCALE GENOMIC DNA]</scope>
    <source>
        <strain evidence="7">cv. Svevo</strain>
    </source>
</reference>
<comment type="pathway">
    <text evidence="1">Protein modification; protein ubiquitination.</text>
</comment>
<evidence type="ECO:0000259" key="4">
    <source>
        <dbReference type="PROSITE" id="PS50097"/>
    </source>
</evidence>
<dbReference type="Gramene" id="TRITD5Av1G017730.1">
    <property type="protein sequence ID" value="TRITD5Av1G017730.1"/>
    <property type="gene ID" value="TRITD5Av1G017730"/>
</dbReference>
<accession>A0A9R0WJE9</accession>
<dbReference type="InterPro" id="IPR002083">
    <property type="entry name" value="MATH/TRAF_dom"/>
</dbReference>
<dbReference type="InterPro" id="IPR045005">
    <property type="entry name" value="BPM1-6"/>
</dbReference>
<name>A0A9R0WJE9_TRITD</name>
<organism evidence="6 7">
    <name type="scientific">Triticum turgidum subsp. durum</name>
    <name type="common">Durum wheat</name>
    <name type="synonym">Triticum durum</name>
    <dbReference type="NCBI Taxonomy" id="4567"/>
    <lineage>
        <taxon>Eukaryota</taxon>
        <taxon>Viridiplantae</taxon>
        <taxon>Streptophyta</taxon>
        <taxon>Embryophyta</taxon>
        <taxon>Tracheophyta</taxon>
        <taxon>Spermatophyta</taxon>
        <taxon>Magnoliopsida</taxon>
        <taxon>Liliopsida</taxon>
        <taxon>Poales</taxon>
        <taxon>Poaceae</taxon>
        <taxon>BOP clade</taxon>
        <taxon>Pooideae</taxon>
        <taxon>Triticodae</taxon>
        <taxon>Triticeae</taxon>
        <taxon>Triticinae</taxon>
        <taxon>Triticum</taxon>
    </lineage>
</organism>
<evidence type="ECO:0000256" key="2">
    <source>
        <dbReference type="ARBA" id="ARBA00010846"/>
    </source>
</evidence>
<dbReference type="Pfam" id="PF24570">
    <property type="entry name" value="BACK_BPM_SPOP"/>
    <property type="match status" value="1"/>
</dbReference>
<dbReference type="Gene3D" id="1.25.40.420">
    <property type="match status" value="1"/>
</dbReference>
<dbReference type="Pfam" id="PF22486">
    <property type="entry name" value="MATH_2"/>
    <property type="match status" value="1"/>
</dbReference>
<proteinExistence type="inferred from homology"/>
<dbReference type="SMART" id="SM00061">
    <property type="entry name" value="MATH"/>
    <property type="match status" value="1"/>
</dbReference>
<gene>
    <name evidence="6" type="ORF">TRITD_5Av1G017730</name>
</gene>
<sequence>MTNFAPPRPNPRPGPCPPNLADAAAAPVFRRAAAPQLTVGLGGKTTSPIAAGLNRESNHLLPTPTMAASQSSIAMVPSRCTAEMHTARATVAVEISGYSRLKGLGRGKYLRSPAFSIGGHEWCIYYFPDGSPDEASQGHVSVFLKLLTKNAEVKALHMWMRLNRVSGQSIVALSRKGPDVFERKKSWGVPKFMQTTAEVESAYLQNDCLLIECEVSVIKETLDIHVPPSDLSDNLATLLNGKIGADVTFKVQGEVFSAHKILLAMRSAVFNAEFYGPMGDNGAQDITIDDMQPAVFKAFLHFIYTDSLPSMDDLDDDDKREMVKHLLVAGDKYAMERMKRVCEGMLCKSLDVETVATILALADQHHCNNLKDACIEFMLSSNRMDDVIASQGYAHLKRSCPDLIVDVFERTVKSRKI</sequence>
<evidence type="ECO:0000256" key="3">
    <source>
        <dbReference type="SAM" id="MobiDB-lite"/>
    </source>
</evidence>
<dbReference type="PROSITE" id="PS50144">
    <property type="entry name" value="MATH"/>
    <property type="match status" value="1"/>
</dbReference>
<dbReference type="InterPro" id="IPR056423">
    <property type="entry name" value="BACK_BPM_SPOP"/>
</dbReference>
<comment type="similarity">
    <text evidence="2">Belongs to the Tdpoz family.</text>
</comment>
<evidence type="ECO:0000259" key="5">
    <source>
        <dbReference type="PROSITE" id="PS50144"/>
    </source>
</evidence>
<dbReference type="OMA" id="GHEWCIY"/>
<dbReference type="Pfam" id="PF00651">
    <property type="entry name" value="BTB"/>
    <property type="match status" value="1"/>
</dbReference>
<dbReference type="InterPro" id="IPR011333">
    <property type="entry name" value="SKP1/BTB/POZ_sf"/>
</dbReference>
<dbReference type="InterPro" id="IPR000210">
    <property type="entry name" value="BTB/POZ_dom"/>
</dbReference>
<dbReference type="SUPFAM" id="SSF54695">
    <property type="entry name" value="POZ domain"/>
    <property type="match status" value="1"/>
</dbReference>
<evidence type="ECO:0000313" key="7">
    <source>
        <dbReference type="Proteomes" id="UP000324705"/>
    </source>
</evidence>
<dbReference type="PANTHER" id="PTHR26379">
    <property type="entry name" value="BTB/POZ AND MATH DOMAIN-CONTAINING PROTEIN 1"/>
    <property type="match status" value="1"/>
</dbReference>
<dbReference type="Proteomes" id="UP000324705">
    <property type="component" value="Chromosome 5A"/>
</dbReference>
<dbReference type="PANTHER" id="PTHR26379:SF428">
    <property type="entry name" value="GENOME ASSEMBLY, CHROMOSOME: II"/>
    <property type="match status" value="1"/>
</dbReference>
<evidence type="ECO:0000256" key="1">
    <source>
        <dbReference type="ARBA" id="ARBA00004906"/>
    </source>
</evidence>
<dbReference type="SMART" id="SM00225">
    <property type="entry name" value="BTB"/>
    <property type="match status" value="1"/>
</dbReference>
<evidence type="ECO:0000313" key="6">
    <source>
        <dbReference type="EMBL" id="VAI12854.1"/>
    </source>
</evidence>
<feature type="domain" description="BTB" evidence="4">
    <location>
        <begin position="245"/>
        <end position="312"/>
    </location>
</feature>
<dbReference type="GO" id="GO:0016567">
    <property type="term" value="P:protein ubiquitination"/>
    <property type="evidence" value="ECO:0007669"/>
    <property type="project" value="InterPro"/>
</dbReference>
<keyword evidence="7" id="KW-1185">Reference proteome</keyword>
<feature type="region of interest" description="Disordered" evidence="3">
    <location>
        <begin position="1"/>
        <end position="22"/>
    </location>
</feature>